<dbReference type="KEGG" id="bbrx:BRETT_000863"/>
<dbReference type="AlphaFoldDB" id="A0A871R3Q0"/>
<feature type="compositionally biased region" description="Acidic residues" evidence="1">
    <location>
        <begin position="298"/>
        <end position="307"/>
    </location>
</feature>
<accession>A0A871R3Q0</accession>
<protein>
    <submittedName>
        <fullName evidence="2">Uncharacterized protein</fullName>
    </submittedName>
</protein>
<dbReference type="Proteomes" id="UP000663131">
    <property type="component" value="Chromosome 8"/>
</dbReference>
<evidence type="ECO:0000313" key="3">
    <source>
        <dbReference type="Proteomes" id="UP000663131"/>
    </source>
</evidence>
<dbReference type="GeneID" id="64572788"/>
<name>A0A871R3Q0_DEKBR</name>
<dbReference type="RefSeq" id="XP_041137636.1">
    <property type="nucleotide sequence ID" value="XM_041279422.1"/>
</dbReference>
<sequence>MDTGLSSGPSTAGLTSSTLDSNEFADLQVDKLKEAMKKQDFWKYHVIKINPLEFYLTTIPDKRHEFTRHAPSYYVQVQLPEGKATKGWHTKSQTVSGFKLIFTQQQWGVGDENKVNPFIIELLPESESGKFIMNAYQNEQLINNAITNTIGDENNGRIPLNLTFEKIKAPSSYFGREVMLHSGYRLGSGIHICSLRPGRKRDFIFKSRISGMKLAKDGTSYFLDEEFFPKSSWFNPVVAIFRPCKRGITNKITKKVVTSSAKFSSLAPHSSITIGNSDLTSVSSPATSRNSFSSTREESEDEDEDSGNEYITYSDYETSTRYYISKDGLRDRHPVDDSPSDYKLGWITIYDRDKYFSPETHGGGNWEVVLGMTFAVGFSGLIDQVIKSSRI</sequence>
<reference evidence="2" key="1">
    <citation type="submission" date="2020-10" db="EMBL/GenBank/DDBJ databases">
        <authorList>
            <person name="Palmer J.M."/>
        </authorList>
    </citation>
    <scope>NUCLEOTIDE SEQUENCE</scope>
    <source>
        <strain evidence="2">UCD 2041</strain>
    </source>
</reference>
<evidence type="ECO:0000313" key="2">
    <source>
        <dbReference type="EMBL" id="QOU21143.1"/>
    </source>
</evidence>
<dbReference type="EMBL" id="CP063136">
    <property type="protein sequence ID" value="QOU21143.1"/>
    <property type="molecule type" value="Genomic_DNA"/>
</dbReference>
<evidence type="ECO:0000256" key="1">
    <source>
        <dbReference type="SAM" id="MobiDB-lite"/>
    </source>
</evidence>
<organism evidence="2 3">
    <name type="scientific">Dekkera bruxellensis</name>
    <name type="common">Brettanomyces custersii</name>
    <dbReference type="NCBI Taxonomy" id="5007"/>
    <lineage>
        <taxon>Eukaryota</taxon>
        <taxon>Fungi</taxon>
        <taxon>Dikarya</taxon>
        <taxon>Ascomycota</taxon>
        <taxon>Saccharomycotina</taxon>
        <taxon>Pichiomycetes</taxon>
        <taxon>Pichiales</taxon>
        <taxon>Pichiaceae</taxon>
        <taxon>Brettanomyces</taxon>
    </lineage>
</organism>
<reference evidence="2" key="2">
    <citation type="journal article" name="BMC Genomics">
        <title>New genome assemblies reveal patterns of domestication and adaptation across Brettanomyces (Dekkera) species.</title>
        <authorList>
            <person name="Roach M.J."/>
            <person name="Borneman A.R."/>
        </authorList>
    </citation>
    <scope>NUCLEOTIDE SEQUENCE</scope>
    <source>
        <strain evidence="2">UCD 2041</strain>
    </source>
</reference>
<feature type="compositionally biased region" description="Polar residues" evidence="1">
    <location>
        <begin position="277"/>
        <end position="290"/>
    </location>
</feature>
<gene>
    <name evidence="2" type="ORF">BRETT_000863</name>
</gene>
<dbReference type="OrthoDB" id="4087488at2759"/>
<feature type="region of interest" description="Disordered" evidence="1">
    <location>
        <begin position="277"/>
        <end position="308"/>
    </location>
</feature>
<proteinExistence type="predicted"/>